<evidence type="ECO:0008006" key="4">
    <source>
        <dbReference type="Google" id="ProtNLM"/>
    </source>
</evidence>
<name>A0A1H8VQR3_9RHOB</name>
<keyword evidence="3" id="KW-1185">Reference proteome</keyword>
<dbReference type="Gene3D" id="2.30.30.240">
    <property type="entry name" value="PRC-barrel domain"/>
    <property type="match status" value="1"/>
</dbReference>
<dbReference type="Proteomes" id="UP000198893">
    <property type="component" value="Unassembled WGS sequence"/>
</dbReference>
<proteinExistence type="predicted"/>
<dbReference type="OrthoDB" id="7876889at2"/>
<reference evidence="2 3" key="1">
    <citation type="submission" date="2016-10" db="EMBL/GenBank/DDBJ databases">
        <authorList>
            <person name="de Groot N.N."/>
        </authorList>
    </citation>
    <scope>NUCLEOTIDE SEQUENCE [LARGE SCALE GENOMIC DNA]</scope>
    <source>
        <strain evidence="2 3">DSM 27842</strain>
    </source>
</reference>
<dbReference type="EMBL" id="FODS01000032">
    <property type="protein sequence ID" value="SEP17620.1"/>
    <property type="molecule type" value="Genomic_DNA"/>
</dbReference>
<dbReference type="SUPFAM" id="SSF50346">
    <property type="entry name" value="PRC-barrel domain"/>
    <property type="match status" value="1"/>
</dbReference>
<dbReference type="STRING" id="569882.SAMN04490248_13224"/>
<evidence type="ECO:0000313" key="2">
    <source>
        <dbReference type="EMBL" id="SEP17620.1"/>
    </source>
</evidence>
<evidence type="ECO:0000313" key="3">
    <source>
        <dbReference type="Proteomes" id="UP000198893"/>
    </source>
</evidence>
<organism evidence="2 3">
    <name type="scientific">Salinihabitans flavidus</name>
    <dbReference type="NCBI Taxonomy" id="569882"/>
    <lineage>
        <taxon>Bacteria</taxon>
        <taxon>Pseudomonadati</taxon>
        <taxon>Pseudomonadota</taxon>
        <taxon>Alphaproteobacteria</taxon>
        <taxon>Rhodobacterales</taxon>
        <taxon>Roseobacteraceae</taxon>
        <taxon>Salinihabitans</taxon>
    </lineage>
</organism>
<dbReference type="AlphaFoldDB" id="A0A1H8VQR3"/>
<sequence>MTTKHTVRLGAVLAAGCAVNTAHAQDVQTDAESARSGKIGEITEKIDVASESTFTLVAGSEISDLESLIGLRVYDPNDEWVGEIRGLGKGDSAARQVVVIDIGGFLGIAEKPVAVVTADIEVAVTAEGKFDHVVVAKTMNELEALPEYGT</sequence>
<accession>A0A1H8VQR3</accession>
<feature type="chain" id="PRO_5011571248" description="PRC-barrel domain-containing protein" evidence="1">
    <location>
        <begin position="25"/>
        <end position="150"/>
    </location>
</feature>
<protein>
    <recommendedName>
        <fullName evidence="4">PRC-barrel domain-containing protein</fullName>
    </recommendedName>
</protein>
<dbReference type="InterPro" id="IPR011033">
    <property type="entry name" value="PRC_barrel-like_sf"/>
</dbReference>
<feature type="signal peptide" evidence="1">
    <location>
        <begin position="1"/>
        <end position="24"/>
    </location>
</feature>
<evidence type="ECO:0000256" key="1">
    <source>
        <dbReference type="SAM" id="SignalP"/>
    </source>
</evidence>
<gene>
    <name evidence="2" type="ORF">SAMN04490248_13224</name>
</gene>
<keyword evidence="1" id="KW-0732">Signal</keyword>
<dbReference type="RefSeq" id="WP_093120391.1">
    <property type="nucleotide sequence ID" value="NZ_FODS01000032.1"/>
</dbReference>